<feature type="compositionally biased region" description="Basic and acidic residues" evidence="6">
    <location>
        <begin position="821"/>
        <end position="838"/>
    </location>
</feature>
<dbReference type="InterPro" id="IPR051841">
    <property type="entry name" value="MT-Golgi_org_protein"/>
</dbReference>
<dbReference type="Gene3D" id="1.20.5.1160">
    <property type="entry name" value="Vasodilator-stimulated phosphoprotein"/>
    <property type="match status" value="1"/>
</dbReference>
<dbReference type="Gene3D" id="1.10.287.1490">
    <property type="match status" value="1"/>
</dbReference>
<dbReference type="AlphaFoldDB" id="L5LKK0"/>
<evidence type="ECO:0000313" key="7">
    <source>
        <dbReference type="EMBL" id="ELK26456.1"/>
    </source>
</evidence>
<evidence type="ECO:0000256" key="3">
    <source>
        <dbReference type="ARBA" id="ARBA00022553"/>
    </source>
</evidence>
<organism evidence="7 8">
    <name type="scientific">Myotis davidii</name>
    <name type="common">David's myotis</name>
    <dbReference type="NCBI Taxonomy" id="225400"/>
    <lineage>
        <taxon>Eukaryota</taxon>
        <taxon>Metazoa</taxon>
        <taxon>Chordata</taxon>
        <taxon>Craniata</taxon>
        <taxon>Vertebrata</taxon>
        <taxon>Euteleostomi</taxon>
        <taxon>Mammalia</taxon>
        <taxon>Eutheria</taxon>
        <taxon>Laurasiatheria</taxon>
        <taxon>Chiroptera</taxon>
        <taxon>Yangochiroptera</taxon>
        <taxon>Vespertilionidae</taxon>
        <taxon>Myotis</taxon>
    </lineage>
</organism>
<evidence type="ECO:0000256" key="2">
    <source>
        <dbReference type="ARBA" id="ARBA00022490"/>
    </source>
</evidence>
<feature type="coiled-coil region" evidence="5">
    <location>
        <begin position="458"/>
        <end position="682"/>
    </location>
</feature>
<sequence length="838" mass="94962">MSRHQSCASVKLTLHQRDQQLAALQQEHLDLLKQVTSTQETLQGREQALGDLQVRYDELQARLEELQGEATSKDDAIRFLQNEKIVLEVALQAARSSGEELDRGVRSLEEGAEETSGILEQLRQELAVKSSQVEHLQEDASSLKKQMQKIKEQFLQQKVMVEAYRRDTASKDQLISELKATKKRLDSEVKELRQELMQLQGDKKSMEAEQARLQKEVSRVQQQMAALEGQLESVQRERDEMETHLQALQFDRQQVAALTEANKGLQAQVEELRQEAARAITEQKQRVTRLGSDLSSAQKEMKSKHKAYESAVSILSRRLQEALTAKEAAEAELSQLRAQAADGASDLALRERIQALEVELQTVGHSKVMLEKELQEVIALTTQELEEYREKVLELEDELQESRGFRRKIKRLEESNRKLALELEHERGKLTGLGQSNAALREHNSVLETALAKREADLVELNLQVQAIMQRKQEEDRQMRQLVQALQAALEREKLEVHSLREQVAAAKVEARHNQRHFKAATLELSEVKKELQAKELLVQTLQAAAERLQLQEGRHAQEVAQFQAELSEARTQLQLLQQQLDEQLSKQPVGNQEMENLKWEVDQKEREIQSLRQQLDLSEQQSRRELDGAERALQNIKSELEVMREDLSVTQKDKFMLQVKVSELKNNMKTLLQQNQQLKLDLRHSAAKTGHVGLGGTCDGRELTVRFYEQRKERRGEASPSSPVTPVKVPDCPVPASLLEELLRPPPAVSKEPLRNLNSCLQQLKQEMDSLQRQMEAHAVTVHESLSSWTQGDPAASPASLGDQALPGGDTEPPGPSSTSRERLGTPSAEHPHAECV</sequence>
<feature type="coiled-coil region" evidence="5">
    <location>
        <begin position="755"/>
        <end position="782"/>
    </location>
</feature>
<reference evidence="8" key="1">
    <citation type="journal article" date="2013" name="Science">
        <title>Comparative analysis of bat genomes provides insight into the evolution of flight and immunity.</title>
        <authorList>
            <person name="Zhang G."/>
            <person name="Cowled C."/>
            <person name="Shi Z."/>
            <person name="Huang Z."/>
            <person name="Bishop-Lilly K.A."/>
            <person name="Fang X."/>
            <person name="Wynne J.W."/>
            <person name="Xiong Z."/>
            <person name="Baker M.L."/>
            <person name="Zhao W."/>
            <person name="Tachedjian M."/>
            <person name="Zhu Y."/>
            <person name="Zhou P."/>
            <person name="Jiang X."/>
            <person name="Ng J."/>
            <person name="Yang L."/>
            <person name="Wu L."/>
            <person name="Xiao J."/>
            <person name="Feng Y."/>
            <person name="Chen Y."/>
            <person name="Sun X."/>
            <person name="Zhang Y."/>
            <person name="Marsh G.A."/>
            <person name="Crameri G."/>
            <person name="Broder C.C."/>
            <person name="Frey K.G."/>
            <person name="Wang L.F."/>
            <person name="Wang J."/>
        </authorList>
    </citation>
    <scope>NUCLEOTIDE SEQUENCE [LARGE SCALE GENOMIC DNA]</scope>
</reference>
<dbReference type="EMBL" id="KB111141">
    <property type="protein sequence ID" value="ELK26456.1"/>
    <property type="molecule type" value="Genomic_DNA"/>
</dbReference>
<feature type="coiled-coil region" evidence="5">
    <location>
        <begin position="42"/>
        <end position="282"/>
    </location>
</feature>
<keyword evidence="4 5" id="KW-0175">Coiled coil</keyword>
<keyword evidence="8" id="KW-1185">Reference proteome</keyword>
<feature type="region of interest" description="Disordered" evidence="6">
    <location>
        <begin position="783"/>
        <end position="838"/>
    </location>
</feature>
<dbReference type="PANTHER" id="PTHR18902">
    <property type="entry name" value="NUCLEAR MITOTIC APPARATUS PROTEIN 1-RELATED"/>
    <property type="match status" value="1"/>
</dbReference>
<evidence type="ECO:0000256" key="5">
    <source>
        <dbReference type="SAM" id="Coils"/>
    </source>
</evidence>
<evidence type="ECO:0000313" key="8">
    <source>
        <dbReference type="Proteomes" id="UP000010556"/>
    </source>
</evidence>
<keyword evidence="2" id="KW-0963">Cytoplasm</keyword>
<gene>
    <name evidence="7" type="ORF">MDA_GLEAN10012845</name>
</gene>
<feature type="coiled-coil region" evidence="5">
    <location>
        <begin position="371"/>
        <end position="429"/>
    </location>
</feature>
<protein>
    <submittedName>
        <fullName evidence="7">Golgin subfamily A member 3</fullName>
    </submittedName>
</protein>
<name>L5LKK0_MYODS</name>
<feature type="coiled-coil region" evidence="5">
    <location>
        <begin position="312"/>
        <end position="346"/>
    </location>
</feature>
<dbReference type="eggNOG" id="ENOG502QU6P">
    <property type="taxonomic scope" value="Eukaryota"/>
</dbReference>
<dbReference type="GO" id="GO:0005737">
    <property type="term" value="C:cytoplasm"/>
    <property type="evidence" value="ECO:0007669"/>
    <property type="project" value="UniProtKB-SubCell"/>
</dbReference>
<dbReference type="Proteomes" id="UP000010556">
    <property type="component" value="Unassembled WGS sequence"/>
</dbReference>
<evidence type="ECO:0000256" key="4">
    <source>
        <dbReference type="ARBA" id="ARBA00023054"/>
    </source>
</evidence>
<evidence type="ECO:0000256" key="6">
    <source>
        <dbReference type="SAM" id="MobiDB-lite"/>
    </source>
</evidence>
<evidence type="ECO:0000256" key="1">
    <source>
        <dbReference type="ARBA" id="ARBA00004496"/>
    </source>
</evidence>
<proteinExistence type="predicted"/>
<accession>L5LKK0</accession>
<comment type="subcellular location">
    <subcellularLocation>
        <location evidence="1">Cytoplasm</location>
    </subcellularLocation>
</comment>
<dbReference type="PANTHER" id="PTHR18902:SF26">
    <property type="entry name" value="GOLGIN SUBFAMILY A MEMBER 3"/>
    <property type="match status" value="1"/>
</dbReference>
<keyword evidence="3" id="KW-0597">Phosphoprotein</keyword>